<dbReference type="eggNOG" id="KOG1238">
    <property type="taxonomic scope" value="Eukaryota"/>
</dbReference>
<evidence type="ECO:0000256" key="14">
    <source>
        <dbReference type="ARBA" id="ARBA00034059"/>
    </source>
</evidence>
<dbReference type="Gene3D" id="3.50.50.60">
    <property type="entry name" value="FAD/NAD(P)-binding domain"/>
    <property type="match status" value="1"/>
</dbReference>
<dbReference type="RefSeq" id="XP_002912279.1">
    <property type="nucleotide sequence ID" value="XM_002912233.1"/>
</dbReference>
<feature type="signal peptide" evidence="17">
    <location>
        <begin position="1"/>
        <end position="18"/>
    </location>
</feature>
<dbReference type="InterPro" id="IPR007867">
    <property type="entry name" value="GMC_OxRtase_C"/>
</dbReference>
<reference evidence="19 20" key="1">
    <citation type="journal article" date="2010" name="Proc. Natl. Acad. Sci. U.S.A.">
        <title>Insights into evolution of multicellular fungi from the assembled chromosomes of the mushroom Coprinopsis cinerea (Coprinus cinereus).</title>
        <authorList>
            <person name="Stajich J.E."/>
            <person name="Wilke S.K."/>
            <person name="Ahren D."/>
            <person name="Au C.H."/>
            <person name="Birren B.W."/>
            <person name="Borodovsky M."/>
            <person name="Burns C."/>
            <person name="Canback B."/>
            <person name="Casselton L.A."/>
            <person name="Cheng C.K."/>
            <person name="Deng J."/>
            <person name="Dietrich F.S."/>
            <person name="Fargo D.C."/>
            <person name="Farman M.L."/>
            <person name="Gathman A.C."/>
            <person name="Goldberg J."/>
            <person name="Guigo R."/>
            <person name="Hoegger P.J."/>
            <person name="Hooker J.B."/>
            <person name="Huggins A."/>
            <person name="James T.Y."/>
            <person name="Kamada T."/>
            <person name="Kilaru S."/>
            <person name="Kodira C."/>
            <person name="Kues U."/>
            <person name="Kupfer D."/>
            <person name="Kwan H.S."/>
            <person name="Lomsadze A."/>
            <person name="Li W."/>
            <person name="Lilly W.W."/>
            <person name="Ma L.J."/>
            <person name="Mackey A.J."/>
            <person name="Manning G."/>
            <person name="Martin F."/>
            <person name="Muraguchi H."/>
            <person name="Natvig D.O."/>
            <person name="Palmerini H."/>
            <person name="Ramesh M.A."/>
            <person name="Rehmeyer C.J."/>
            <person name="Roe B.A."/>
            <person name="Shenoy N."/>
            <person name="Stanke M."/>
            <person name="Ter-Hovhannisyan V."/>
            <person name="Tunlid A."/>
            <person name="Velagapudi R."/>
            <person name="Vision T.J."/>
            <person name="Zeng Q."/>
            <person name="Zolan M.E."/>
            <person name="Pukkila P.J."/>
        </authorList>
    </citation>
    <scope>NUCLEOTIDE SEQUENCE [LARGE SCALE GENOMIC DNA]</scope>
    <source>
        <strain evidence="20">Okayama-7 / 130 / ATCC MYA-4618 / FGSC 9003</strain>
    </source>
</reference>
<dbReference type="AlphaFoldDB" id="D6RKD9"/>
<comment type="function">
    <text evidence="9">Catalyzes the single-oxidation or sequential double oxidation reaction of carbohydrates primarily at carbon-2 and/or carbon-3 with the concomitant reduction of the flavin. The enzyme exhibits a broad sugar substrate specificity, oxidizing different aldopyranoses to the corresponding C-1, C-2, C-3 or C-1,2, C-2,3 and C-3,4 (di)dehydro sugars with substrate-specific regioselectivity. Accepts only a narrow range of electron acceptors such as substituted benzoquinones and complexed metal ions and reacts extremely slowly with O(2) as acceptor. May play a role in the natural recycling of plant matter by oxidizing all major monosaccharides in lignocellulose and by reducing quinone compounds or reactive radical species generated during lignin depolymerization.</text>
</comment>
<name>D6RKD9_COPC7</name>
<dbReference type="GO" id="GO:0050660">
    <property type="term" value="F:flavin adenine dinucleotide binding"/>
    <property type="evidence" value="ECO:0007669"/>
    <property type="project" value="InterPro"/>
</dbReference>
<keyword evidence="7" id="KW-0285">Flavoprotein</keyword>
<dbReference type="VEuPathDB" id="FungiDB:CC1G_13810"/>
<dbReference type="Pfam" id="PF05199">
    <property type="entry name" value="GMC_oxred_C"/>
    <property type="match status" value="1"/>
</dbReference>
<dbReference type="SUPFAM" id="SSF51905">
    <property type="entry name" value="FAD/NAD(P)-binding domain"/>
    <property type="match status" value="1"/>
</dbReference>
<dbReference type="InterPro" id="IPR036188">
    <property type="entry name" value="FAD/NAD-bd_sf"/>
</dbReference>
<dbReference type="InParanoid" id="D6RKD9"/>
<dbReference type="GeneID" id="6004887"/>
<sequence>MLISSFVLALASLPILRAAVLHSLSDVPLDASSSASAHYDFIIVGGGTAGSVLASRLSENPKWNVLLVEAGPDNLGVQDLQIPAYWTRLLGGPYDWNYTVVPQVGLDNRTFGLPRGHVLGGSSSINAMAYTRGSKDDYDLWGQVTKDKRWSWDALWPYIMRNEQWTLPVGGRNPTGEFDPQYHNTEGGKVKVSLAWDGPNESDRRSFARLEQRPITDHDFRFNLDVNSGEPRGLGWHQASIGNGERSSAVTAYLSEEVRERPNLTILVNTYATRILATNPQRINCGKPDMRTVELAPRVGGNTSAMRTFTAKKEIILSAGSIDSPHILLNSGIGDKDELADVGVEPVYHLPDVGKHLSDHHRTTLLWNTNVTATPVDEAEALLRWQLNRTGPLAKGTDHLYLYFRLPDDSPVFSNHPDPAPGPRSAHFELPISAMPLSNPGPEMPGFLVLLTPHSRGSVRLRSSNPFDNPLIDTGIFTHPFDIAAMTEGIRVAKRFFEGKAWEGFITEFLGPDPDSLPKEDFETSVKANSATFAHPVGTTAMSALDSPLEQGVVDPDLRVKGLQGLRVVDAGVIPYVPSGHPQVPVYVLAERSADIIKEAWSN</sequence>
<dbReference type="HOGENOM" id="CLU_002865_6_3_1"/>
<evidence type="ECO:0000256" key="5">
    <source>
        <dbReference type="ARBA" id="ARBA00013177"/>
    </source>
</evidence>
<feature type="chain" id="PRO_5003087668" description="pyranose dehydrogenase (acceptor)" evidence="17">
    <location>
        <begin position="19"/>
        <end position="603"/>
    </location>
</feature>
<dbReference type="Proteomes" id="UP000001861">
    <property type="component" value="Unassembled WGS sequence"/>
</dbReference>
<evidence type="ECO:0000256" key="15">
    <source>
        <dbReference type="PIRSR" id="PIRSR000137-1"/>
    </source>
</evidence>
<dbReference type="PANTHER" id="PTHR11552:SF147">
    <property type="entry name" value="CHOLINE DEHYDROGENASE, MITOCHONDRIAL"/>
    <property type="match status" value="1"/>
</dbReference>
<feature type="binding site" evidence="16">
    <location>
        <begin position="582"/>
        <end position="583"/>
    </location>
    <ligand>
        <name>FAD</name>
        <dbReference type="ChEBI" id="CHEBI:57692"/>
    </ligand>
</feature>
<evidence type="ECO:0000256" key="10">
    <source>
        <dbReference type="ARBA" id="ARBA00033986"/>
    </source>
</evidence>
<dbReference type="InterPro" id="IPR012132">
    <property type="entry name" value="GMC_OxRdtase"/>
</dbReference>
<keyword evidence="6" id="KW-0964">Secreted</keyword>
<organism evidence="19 20">
    <name type="scientific">Coprinopsis cinerea (strain Okayama-7 / 130 / ATCC MYA-4618 / FGSC 9003)</name>
    <name type="common">Inky cap fungus</name>
    <name type="synonym">Hormographiella aspergillata</name>
    <dbReference type="NCBI Taxonomy" id="240176"/>
    <lineage>
        <taxon>Eukaryota</taxon>
        <taxon>Fungi</taxon>
        <taxon>Dikarya</taxon>
        <taxon>Basidiomycota</taxon>
        <taxon>Agaricomycotina</taxon>
        <taxon>Agaricomycetes</taxon>
        <taxon>Agaricomycetidae</taxon>
        <taxon>Agaricales</taxon>
        <taxon>Agaricineae</taxon>
        <taxon>Psathyrellaceae</taxon>
        <taxon>Coprinopsis</taxon>
    </lineage>
</organism>
<feature type="domain" description="Glucose-methanol-choline oxidoreductase N-terminal" evidence="18">
    <location>
        <begin position="320"/>
        <end position="334"/>
    </location>
</feature>
<evidence type="ECO:0000256" key="1">
    <source>
        <dbReference type="ARBA" id="ARBA00001974"/>
    </source>
</evidence>
<evidence type="ECO:0000256" key="7">
    <source>
        <dbReference type="ARBA" id="ARBA00022630"/>
    </source>
</evidence>
<dbReference type="EMBL" id="AACS02000001">
    <property type="protein sequence ID" value="EFI28785.1"/>
    <property type="molecule type" value="Genomic_DNA"/>
</dbReference>
<evidence type="ECO:0000256" key="2">
    <source>
        <dbReference type="ARBA" id="ARBA00004613"/>
    </source>
</evidence>
<feature type="active site" description="Proton donor" evidence="15">
    <location>
        <position position="535"/>
    </location>
</feature>
<dbReference type="PROSITE" id="PS00624">
    <property type="entry name" value="GMC_OXRED_2"/>
    <property type="match status" value="1"/>
</dbReference>
<comment type="subcellular location">
    <subcellularLocation>
        <location evidence="2">Secreted</location>
    </subcellularLocation>
</comment>
<evidence type="ECO:0000256" key="12">
    <source>
        <dbReference type="ARBA" id="ARBA00034029"/>
    </source>
</evidence>
<dbReference type="PANTHER" id="PTHR11552">
    <property type="entry name" value="GLUCOSE-METHANOL-CHOLINE GMC OXIDOREDUCTASE"/>
    <property type="match status" value="1"/>
</dbReference>
<evidence type="ECO:0000256" key="13">
    <source>
        <dbReference type="ARBA" id="ARBA00034050"/>
    </source>
</evidence>
<evidence type="ECO:0000256" key="3">
    <source>
        <dbReference type="ARBA" id="ARBA00010790"/>
    </source>
</evidence>
<comment type="catalytic activity">
    <reaction evidence="14">
        <text>a pyranoside + acceptor = a pyranosid-3,4-diulose + reduced acceptor.</text>
        <dbReference type="EC" id="1.1.99.29"/>
    </reaction>
</comment>
<feature type="active site" description="Proton acceptor" evidence="15">
    <location>
        <position position="581"/>
    </location>
</feature>
<evidence type="ECO:0000256" key="9">
    <source>
        <dbReference type="ARBA" id="ARBA00024699"/>
    </source>
</evidence>
<evidence type="ECO:0000256" key="16">
    <source>
        <dbReference type="PIRSR" id="PIRSR000137-2"/>
    </source>
</evidence>
<keyword evidence="8 16" id="KW-0274">FAD</keyword>
<dbReference type="Pfam" id="PF00732">
    <property type="entry name" value="GMC_oxred_N"/>
    <property type="match status" value="1"/>
</dbReference>
<keyword evidence="17" id="KW-0732">Signal</keyword>
<comment type="catalytic activity">
    <reaction evidence="11">
        <text>pyranose + acceptor = pyranos-2,3-diulose + reduced acceptor.</text>
        <dbReference type="EC" id="1.1.99.29"/>
    </reaction>
</comment>
<evidence type="ECO:0000256" key="4">
    <source>
        <dbReference type="ARBA" id="ARBA00011245"/>
    </source>
</evidence>
<protein>
    <recommendedName>
        <fullName evidence="5">pyranose dehydrogenase (acceptor)</fullName>
        <ecNumber evidence="5">1.1.99.29</ecNumber>
    </recommendedName>
</protein>
<dbReference type="GO" id="GO:0005576">
    <property type="term" value="C:extracellular region"/>
    <property type="evidence" value="ECO:0007669"/>
    <property type="project" value="UniProtKB-SubCell"/>
</dbReference>
<evidence type="ECO:0000313" key="19">
    <source>
        <dbReference type="EMBL" id="EFI28785.1"/>
    </source>
</evidence>
<evidence type="ECO:0000256" key="17">
    <source>
        <dbReference type="SAM" id="SignalP"/>
    </source>
</evidence>
<comment type="subunit">
    <text evidence="4">Monomer.</text>
</comment>
<dbReference type="SUPFAM" id="SSF54373">
    <property type="entry name" value="FAD-linked reductases, C-terminal domain"/>
    <property type="match status" value="1"/>
</dbReference>
<dbReference type="OrthoDB" id="269227at2759"/>
<gene>
    <name evidence="19" type="ORF">CC1G_13810</name>
</gene>
<dbReference type="Gene3D" id="3.30.560.10">
    <property type="entry name" value="Glucose Oxidase, domain 3"/>
    <property type="match status" value="1"/>
</dbReference>
<comment type="catalytic activity">
    <reaction evidence="12">
        <text>pyranose + acceptor = pyranos-3-ulose + reduced acceptor.</text>
        <dbReference type="EC" id="1.1.99.29"/>
    </reaction>
</comment>
<comment type="caution">
    <text evidence="19">The sequence shown here is derived from an EMBL/GenBank/DDBJ whole genome shotgun (WGS) entry which is preliminary data.</text>
</comment>
<feature type="binding site" evidence="16">
    <location>
        <position position="118"/>
    </location>
    <ligand>
        <name>FAD</name>
        <dbReference type="ChEBI" id="CHEBI:57692"/>
    </ligand>
</feature>
<comment type="catalytic activity">
    <reaction evidence="10">
        <text>pyranose + acceptor = pyranos-2-ulose + reduced acceptor.</text>
        <dbReference type="EC" id="1.1.99.29"/>
    </reaction>
</comment>
<comment type="catalytic activity">
    <reaction evidence="13">
        <text>a pyranoside + acceptor = a pyranosid-3-ulose + reduced acceptor.</text>
        <dbReference type="EC" id="1.1.99.29"/>
    </reaction>
</comment>
<dbReference type="PIRSF" id="PIRSF000137">
    <property type="entry name" value="Alcohol_oxidase"/>
    <property type="match status" value="1"/>
</dbReference>
<keyword evidence="20" id="KW-1185">Reference proteome</keyword>
<dbReference type="OMA" id="FRNETYQ"/>
<dbReference type="EC" id="1.1.99.29" evidence="5"/>
<comment type="cofactor">
    <cofactor evidence="1 16">
        <name>FAD</name>
        <dbReference type="ChEBI" id="CHEBI:57692"/>
    </cofactor>
</comment>
<comment type="similarity">
    <text evidence="3">Belongs to the GMC oxidoreductase family.</text>
</comment>
<dbReference type="InterPro" id="IPR000172">
    <property type="entry name" value="GMC_OxRdtase_N"/>
</dbReference>
<evidence type="ECO:0000313" key="20">
    <source>
        <dbReference type="Proteomes" id="UP000001861"/>
    </source>
</evidence>
<dbReference type="KEGG" id="cci:CC1G_13810"/>
<evidence type="ECO:0000256" key="11">
    <source>
        <dbReference type="ARBA" id="ARBA00034010"/>
    </source>
</evidence>
<proteinExistence type="inferred from homology"/>
<accession>D6RKD9</accession>
<dbReference type="GO" id="GO:0033718">
    <property type="term" value="F:pyranose dehydrogenase (acceptor) activity"/>
    <property type="evidence" value="ECO:0007669"/>
    <property type="project" value="UniProtKB-EC"/>
</dbReference>
<evidence type="ECO:0000259" key="18">
    <source>
        <dbReference type="PROSITE" id="PS00624"/>
    </source>
</evidence>
<evidence type="ECO:0000256" key="8">
    <source>
        <dbReference type="ARBA" id="ARBA00022827"/>
    </source>
</evidence>
<evidence type="ECO:0000256" key="6">
    <source>
        <dbReference type="ARBA" id="ARBA00022525"/>
    </source>
</evidence>